<keyword evidence="1" id="KW-0732">Signal</keyword>
<dbReference type="OrthoDB" id="5455551at2"/>
<dbReference type="InterPro" id="IPR001638">
    <property type="entry name" value="Solute-binding_3/MltF_N"/>
</dbReference>
<keyword evidence="4" id="KW-1185">Reference proteome</keyword>
<dbReference type="SMART" id="SM00062">
    <property type="entry name" value="PBPb"/>
    <property type="match status" value="1"/>
</dbReference>
<dbReference type="STRING" id="526222.Desal_2472"/>
<feature type="domain" description="Solute-binding protein family 3/N-terminal" evidence="2">
    <location>
        <begin position="27"/>
        <end position="248"/>
    </location>
</feature>
<dbReference type="RefSeq" id="WP_015852344.1">
    <property type="nucleotide sequence ID" value="NC_012881.1"/>
</dbReference>
<dbReference type="PANTHER" id="PTHR35936">
    <property type="entry name" value="MEMBRANE-BOUND LYTIC MUREIN TRANSGLYCOSYLASE F"/>
    <property type="match status" value="1"/>
</dbReference>
<name>C6BXZ8_MARSD</name>
<dbReference type="HOGENOM" id="CLU_1093577_0_0_7"/>
<evidence type="ECO:0000313" key="4">
    <source>
        <dbReference type="Proteomes" id="UP000002601"/>
    </source>
</evidence>
<dbReference type="eggNOG" id="COG0834">
    <property type="taxonomic scope" value="Bacteria"/>
</dbReference>
<sequence length="248" mass="28436">MRLMGICVVILSLLIGFFSVRESIAENLRVMLHEGSLPPYYYKDGDPRTGIVKDVFNAFAKETGDTIEFVRCPFNRSQRKFDRGEIDIEPMSNPAWRQTAKVLGVFSKPFAVSDSIILFRAEKFIPDVTPQDLLGKSIGVVRGYHYPVYSAYFADGRINTHVLENENKLLQLLLAGRLDQAFMNKDTALYQIRELGVEDQLLVGKTYDSLDMMIRFQPSKQYVLPRFNKAIDKLLNDGTITKIYDKYR</sequence>
<dbReference type="Pfam" id="PF00497">
    <property type="entry name" value="SBP_bac_3"/>
    <property type="match status" value="1"/>
</dbReference>
<dbReference type="AlphaFoldDB" id="C6BXZ8"/>
<evidence type="ECO:0000256" key="1">
    <source>
        <dbReference type="ARBA" id="ARBA00022729"/>
    </source>
</evidence>
<dbReference type="Proteomes" id="UP000002601">
    <property type="component" value="Chromosome"/>
</dbReference>
<organism evidence="3 4">
    <name type="scientific">Maridesulfovibrio salexigens (strain ATCC 14822 / DSM 2638 / NCIMB 8403 / VKM B-1763)</name>
    <name type="common">Desulfovibrio salexigens</name>
    <dbReference type="NCBI Taxonomy" id="526222"/>
    <lineage>
        <taxon>Bacteria</taxon>
        <taxon>Pseudomonadati</taxon>
        <taxon>Thermodesulfobacteriota</taxon>
        <taxon>Desulfovibrionia</taxon>
        <taxon>Desulfovibrionales</taxon>
        <taxon>Desulfovibrionaceae</taxon>
        <taxon>Maridesulfovibrio</taxon>
    </lineage>
</organism>
<evidence type="ECO:0000259" key="2">
    <source>
        <dbReference type="SMART" id="SM00062"/>
    </source>
</evidence>
<dbReference type="PANTHER" id="PTHR35936:SF25">
    <property type="entry name" value="ABC TRANSPORTER SUBSTRATE-BINDING PROTEIN"/>
    <property type="match status" value="1"/>
</dbReference>
<dbReference type="SUPFAM" id="SSF53850">
    <property type="entry name" value="Periplasmic binding protein-like II"/>
    <property type="match status" value="1"/>
</dbReference>
<reference evidence="3 4" key="1">
    <citation type="submission" date="2009-06" db="EMBL/GenBank/DDBJ databases">
        <title>Complete sequence of Desulfovibrio salexigens DSM 2638.</title>
        <authorList>
            <consortium name="US DOE Joint Genome Institute"/>
            <person name="Lucas S."/>
            <person name="Copeland A."/>
            <person name="Lapidus A."/>
            <person name="Glavina del Rio T."/>
            <person name="Tice H."/>
            <person name="Bruce D."/>
            <person name="Goodwin L."/>
            <person name="Pitluck S."/>
            <person name="Munk A.C."/>
            <person name="Brettin T."/>
            <person name="Detter J.C."/>
            <person name="Han C."/>
            <person name="Tapia R."/>
            <person name="Larimer F."/>
            <person name="Land M."/>
            <person name="Hauser L."/>
            <person name="Kyrpides N."/>
            <person name="Anderson I."/>
            <person name="Wall J.D."/>
            <person name="Arkin A.P."/>
            <person name="Dehal P."/>
            <person name="Chivian D."/>
            <person name="Giles B."/>
            <person name="Hazen T.C."/>
        </authorList>
    </citation>
    <scope>NUCLEOTIDE SEQUENCE [LARGE SCALE GENOMIC DNA]</scope>
    <source>
        <strain evidence="4">ATCC 14822 / DSM 2638 / NCIMB 8403 / VKM B-1763</strain>
    </source>
</reference>
<accession>C6BXZ8</accession>
<proteinExistence type="predicted"/>
<dbReference type="Gene3D" id="3.40.190.10">
    <property type="entry name" value="Periplasmic binding protein-like II"/>
    <property type="match status" value="2"/>
</dbReference>
<dbReference type="KEGG" id="dsa:Desal_2472"/>
<protein>
    <submittedName>
        <fullName evidence="3">Extracellular solute-binding protein family 3</fullName>
    </submittedName>
</protein>
<dbReference type="EMBL" id="CP001649">
    <property type="protein sequence ID" value="ACS80528.1"/>
    <property type="molecule type" value="Genomic_DNA"/>
</dbReference>
<evidence type="ECO:0000313" key="3">
    <source>
        <dbReference type="EMBL" id="ACS80528.1"/>
    </source>
</evidence>
<gene>
    <name evidence="3" type="ordered locus">Desal_2472</name>
</gene>